<accession>A0A3B6G0G2</accession>
<sequence length="94" mass="10687">MQLSFVNSDNMKVIDTIKSGGCSARAAAAVFDDCYHLACDFTISRFERWSREANRVAHELTRLARISSNFDWFEEPLNEIVTLLIDDVSIISIE</sequence>
<dbReference type="Gramene" id="TraesCS3B03G1330500.1">
    <property type="protein sequence ID" value="TraesCS3B03G1330500.1.CDS1"/>
    <property type="gene ID" value="TraesCS3B03G1330500"/>
</dbReference>
<dbReference type="EnsemblPlants" id="TraesCS3B02G534000.1">
    <property type="protein sequence ID" value="TraesCS3B02G534000.1.cds1"/>
    <property type="gene ID" value="TraesCS3B02G534000"/>
</dbReference>
<dbReference type="Pfam" id="PF13456">
    <property type="entry name" value="RVT_3"/>
    <property type="match status" value="1"/>
</dbReference>
<dbReference type="InterPro" id="IPR002156">
    <property type="entry name" value="RNaseH_domain"/>
</dbReference>
<dbReference type="Proteomes" id="UP000019116">
    <property type="component" value="Chromosome 3B"/>
</dbReference>
<name>A0A3B6G0G2_WHEAT</name>
<protein>
    <recommendedName>
        <fullName evidence="1">RNase H type-1 domain-containing protein</fullName>
    </recommendedName>
</protein>
<dbReference type="SMR" id="A0A3B6G0G2"/>
<dbReference type="OrthoDB" id="694800at2759"/>
<dbReference type="GO" id="GO:0004523">
    <property type="term" value="F:RNA-DNA hybrid ribonuclease activity"/>
    <property type="evidence" value="ECO:0007669"/>
    <property type="project" value="InterPro"/>
</dbReference>
<reference evidence="2" key="1">
    <citation type="submission" date="2018-08" db="EMBL/GenBank/DDBJ databases">
        <authorList>
            <person name="Rossello M."/>
        </authorList>
    </citation>
    <scope>NUCLEOTIDE SEQUENCE [LARGE SCALE GENOMIC DNA]</scope>
    <source>
        <strain evidence="2">cv. Chinese Spring</strain>
    </source>
</reference>
<keyword evidence="3" id="KW-1185">Reference proteome</keyword>
<dbReference type="Gramene" id="TraesARI3B03G01799230.1">
    <property type="protein sequence ID" value="TraesARI3B03G01799230.1.CDS1"/>
    <property type="gene ID" value="TraesARI3B03G01799230"/>
</dbReference>
<dbReference type="PANTHER" id="PTHR47074">
    <property type="entry name" value="BNAC02G40300D PROTEIN"/>
    <property type="match status" value="1"/>
</dbReference>
<dbReference type="GO" id="GO:0003676">
    <property type="term" value="F:nucleic acid binding"/>
    <property type="evidence" value="ECO:0007669"/>
    <property type="project" value="InterPro"/>
</dbReference>
<evidence type="ECO:0000259" key="1">
    <source>
        <dbReference type="Pfam" id="PF13456"/>
    </source>
</evidence>
<dbReference type="Gramene" id="TraesCS3B02G534000.1">
    <property type="protein sequence ID" value="TraesCS3B02G534000.1.cds1"/>
    <property type="gene ID" value="TraesCS3B02G534000"/>
</dbReference>
<dbReference type="STRING" id="4565.A0A3B6G0G2"/>
<dbReference type="Gramene" id="TraesLDM3B03G01764040.1">
    <property type="protein sequence ID" value="TraesLDM3B03G01764040.1.CDS1"/>
    <property type="gene ID" value="TraesLDM3B03G01764040"/>
</dbReference>
<dbReference type="AlphaFoldDB" id="A0A3B6G0G2"/>
<dbReference type="InterPro" id="IPR052929">
    <property type="entry name" value="RNase_H-like_EbsB-rel"/>
</dbReference>
<dbReference type="Gramene" id="TraesRN3B0101336900.1">
    <property type="protein sequence ID" value="TraesRN3B0101336900.1"/>
    <property type="gene ID" value="TraesRN3B0101336900"/>
</dbReference>
<evidence type="ECO:0000313" key="3">
    <source>
        <dbReference type="Proteomes" id="UP000019116"/>
    </source>
</evidence>
<dbReference type="PANTHER" id="PTHR47074:SF47">
    <property type="entry name" value="RNASE H TYPE-1 DOMAIN-CONTAINING PROTEIN"/>
    <property type="match status" value="1"/>
</dbReference>
<evidence type="ECO:0000313" key="2">
    <source>
        <dbReference type="EnsemblPlants" id="TraesCS3B02G534000.1.cds1"/>
    </source>
</evidence>
<organism evidence="2">
    <name type="scientific">Triticum aestivum</name>
    <name type="common">Wheat</name>
    <dbReference type="NCBI Taxonomy" id="4565"/>
    <lineage>
        <taxon>Eukaryota</taxon>
        <taxon>Viridiplantae</taxon>
        <taxon>Streptophyta</taxon>
        <taxon>Embryophyta</taxon>
        <taxon>Tracheophyta</taxon>
        <taxon>Spermatophyta</taxon>
        <taxon>Magnoliopsida</taxon>
        <taxon>Liliopsida</taxon>
        <taxon>Poales</taxon>
        <taxon>Poaceae</taxon>
        <taxon>BOP clade</taxon>
        <taxon>Pooideae</taxon>
        <taxon>Triticodae</taxon>
        <taxon>Triticeae</taxon>
        <taxon>Triticinae</taxon>
        <taxon>Triticum</taxon>
    </lineage>
</organism>
<dbReference type="Gramene" id="TraesNOR3B03G01790440.1">
    <property type="protein sequence ID" value="TraesNOR3B03G01790440.1.CDS1"/>
    <property type="gene ID" value="TraesNOR3B03G01790440"/>
</dbReference>
<feature type="domain" description="RNase H type-1" evidence="1">
    <location>
        <begin position="5"/>
        <end position="62"/>
    </location>
</feature>
<proteinExistence type="predicted"/>
<reference evidence="2" key="2">
    <citation type="submission" date="2018-10" db="UniProtKB">
        <authorList>
            <consortium name="EnsemblPlants"/>
        </authorList>
    </citation>
    <scope>IDENTIFICATION</scope>
</reference>